<comment type="caution">
    <text evidence="2">The sequence shown here is derived from an EMBL/GenBank/DDBJ whole genome shotgun (WGS) entry which is preliminary data.</text>
</comment>
<dbReference type="OrthoDB" id="8931at2157"/>
<dbReference type="Pfam" id="PF03992">
    <property type="entry name" value="ABM"/>
    <property type="match status" value="1"/>
</dbReference>
<dbReference type="InterPro" id="IPR007138">
    <property type="entry name" value="ABM_dom"/>
</dbReference>
<feature type="domain" description="ABM" evidence="1">
    <location>
        <begin position="41"/>
        <end position="109"/>
    </location>
</feature>
<organism evidence="2 3">
    <name type="scientific">Halomarina oriensis</name>
    <dbReference type="NCBI Taxonomy" id="671145"/>
    <lineage>
        <taxon>Archaea</taxon>
        <taxon>Methanobacteriati</taxon>
        <taxon>Methanobacteriota</taxon>
        <taxon>Stenosarchaea group</taxon>
        <taxon>Halobacteria</taxon>
        <taxon>Halobacteriales</taxon>
        <taxon>Natronomonadaceae</taxon>
        <taxon>Halomarina</taxon>
    </lineage>
</organism>
<proteinExistence type="predicted"/>
<name>A0A6B0GP80_9EURY</name>
<evidence type="ECO:0000313" key="3">
    <source>
        <dbReference type="Proteomes" id="UP000451471"/>
    </source>
</evidence>
<sequence>MCGRATGAPRDACQAESRTLVRGTVECSLTDLRSRDGSVYTSIPLDPDRVGDALAIVDEVAAASRENAGTVRYHASRDVLDPSAVRLFEQDEAGAATRAHLETDDDRPFVERLPDLVDGTIETVQMALDEPPATARFDAEEAAESVE</sequence>
<protein>
    <recommendedName>
        <fullName evidence="1">ABM domain-containing protein</fullName>
    </recommendedName>
</protein>
<evidence type="ECO:0000259" key="1">
    <source>
        <dbReference type="Pfam" id="PF03992"/>
    </source>
</evidence>
<dbReference type="Gene3D" id="3.30.70.100">
    <property type="match status" value="1"/>
</dbReference>
<keyword evidence="3" id="KW-1185">Reference proteome</keyword>
<dbReference type="SUPFAM" id="SSF54909">
    <property type="entry name" value="Dimeric alpha+beta barrel"/>
    <property type="match status" value="1"/>
</dbReference>
<gene>
    <name evidence="2" type="ORF">GQS65_19385</name>
</gene>
<dbReference type="AlphaFoldDB" id="A0A6B0GP80"/>
<accession>A0A6B0GP80</accession>
<dbReference type="InterPro" id="IPR011008">
    <property type="entry name" value="Dimeric_a/b-barrel"/>
</dbReference>
<dbReference type="Proteomes" id="UP000451471">
    <property type="component" value="Unassembled WGS sequence"/>
</dbReference>
<reference evidence="2 3" key="1">
    <citation type="submission" date="2019-12" db="EMBL/GenBank/DDBJ databases">
        <title>Halocatena pleomorpha gen. nov. sp. nov., an extremely halophilic archaeon of family Halobacteriaceae isolated from saltpan soil.</title>
        <authorList>
            <person name="Pal Y."/>
            <person name="Verma A."/>
            <person name="Krishnamurthi S."/>
            <person name="Kumar P."/>
        </authorList>
    </citation>
    <scope>NUCLEOTIDE SEQUENCE [LARGE SCALE GENOMIC DNA]</scope>
    <source>
        <strain evidence="2 3">JCM 16495</strain>
    </source>
</reference>
<dbReference type="EMBL" id="WSZK01000038">
    <property type="protein sequence ID" value="MWG36622.1"/>
    <property type="molecule type" value="Genomic_DNA"/>
</dbReference>
<evidence type="ECO:0000313" key="2">
    <source>
        <dbReference type="EMBL" id="MWG36622.1"/>
    </source>
</evidence>
<dbReference type="RefSeq" id="WP_158206276.1">
    <property type="nucleotide sequence ID" value="NZ_WSZK01000038.1"/>
</dbReference>